<dbReference type="Gene3D" id="3.30.40.10">
    <property type="entry name" value="Zinc/RING finger domain, C3HC4 (zinc finger)"/>
    <property type="match status" value="2"/>
</dbReference>
<keyword evidence="4" id="KW-0808">Transferase</keyword>
<protein>
    <recommendedName>
        <fullName evidence="3">RING-type E3 ubiquitin transferase</fullName>
        <ecNumber evidence="3">2.3.2.27</ecNumber>
    </recommendedName>
</protein>
<evidence type="ECO:0000313" key="8">
    <source>
        <dbReference type="EMBL" id="KAJ6997163.1"/>
    </source>
</evidence>
<dbReference type="EMBL" id="JAQIZT010000005">
    <property type="protein sequence ID" value="KAJ6997163.1"/>
    <property type="molecule type" value="Genomic_DNA"/>
</dbReference>
<accession>A0AAD6QV17</accession>
<evidence type="ECO:0000256" key="1">
    <source>
        <dbReference type="ARBA" id="ARBA00000900"/>
    </source>
</evidence>
<dbReference type="SMART" id="SM00185">
    <property type="entry name" value="ARM"/>
    <property type="match status" value="3"/>
</dbReference>
<dbReference type="GO" id="GO:0016567">
    <property type="term" value="P:protein ubiquitination"/>
    <property type="evidence" value="ECO:0007669"/>
    <property type="project" value="InterPro"/>
</dbReference>
<evidence type="ECO:0000256" key="4">
    <source>
        <dbReference type="ARBA" id="ARBA00022679"/>
    </source>
</evidence>
<dbReference type="InterPro" id="IPR000225">
    <property type="entry name" value="Armadillo"/>
</dbReference>
<comment type="pathway">
    <text evidence="2">Protein modification; protein ubiquitination.</text>
</comment>
<evidence type="ECO:0000313" key="9">
    <source>
        <dbReference type="Proteomes" id="UP001164929"/>
    </source>
</evidence>
<reference evidence="8" key="1">
    <citation type="journal article" date="2023" name="Mol. Ecol. Resour.">
        <title>Chromosome-level genome assembly of a triploid poplar Populus alba 'Berolinensis'.</title>
        <authorList>
            <person name="Chen S."/>
            <person name="Yu Y."/>
            <person name="Wang X."/>
            <person name="Wang S."/>
            <person name="Zhang T."/>
            <person name="Zhou Y."/>
            <person name="He R."/>
            <person name="Meng N."/>
            <person name="Wang Y."/>
            <person name="Liu W."/>
            <person name="Liu Z."/>
            <person name="Liu J."/>
            <person name="Guo Q."/>
            <person name="Huang H."/>
            <person name="Sederoff R.R."/>
            <person name="Wang G."/>
            <person name="Qu G."/>
            <person name="Chen S."/>
        </authorList>
    </citation>
    <scope>NUCLEOTIDE SEQUENCE</scope>
    <source>
        <strain evidence="8">SC-2020</strain>
    </source>
</reference>
<dbReference type="PROSITE" id="PS51698">
    <property type="entry name" value="U_BOX"/>
    <property type="match status" value="2"/>
</dbReference>
<dbReference type="AlphaFoldDB" id="A0AAD6QV17"/>
<gene>
    <name evidence="8" type="ORF">NC653_013668</name>
</gene>
<comment type="catalytic activity">
    <reaction evidence="1">
        <text>S-ubiquitinyl-[E2 ubiquitin-conjugating enzyme]-L-cysteine + [acceptor protein]-L-lysine = [E2 ubiquitin-conjugating enzyme]-L-cysteine + N(6)-ubiquitinyl-[acceptor protein]-L-lysine.</text>
        <dbReference type="EC" id="2.3.2.27"/>
    </reaction>
</comment>
<keyword evidence="9" id="KW-1185">Reference proteome</keyword>
<name>A0AAD6QV17_9ROSI</name>
<dbReference type="CDD" id="cd16664">
    <property type="entry name" value="RING-Ubox_PUB"/>
    <property type="match status" value="2"/>
</dbReference>
<dbReference type="GO" id="GO:0061630">
    <property type="term" value="F:ubiquitin protein ligase activity"/>
    <property type="evidence" value="ECO:0007669"/>
    <property type="project" value="UniProtKB-EC"/>
</dbReference>
<dbReference type="InterPro" id="IPR016024">
    <property type="entry name" value="ARM-type_fold"/>
</dbReference>
<dbReference type="SUPFAM" id="SSF48371">
    <property type="entry name" value="ARM repeat"/>
    <property type="match status" value="1"/>
</dbReference>
<dbReference type="Proteomes" id="UP001164929">
    <property type="component" value="Chromosome 5"/>
</dbReference>
<evidence type="ECO:0000256" key="6">
    <source>
        <dbReference type="ARBA" id="ARBA00022786"/>
    </source>
</evidence>
<dbReference type="Pfam" id="PF04564">
    <property type="entry name" value="U-box"/>
    <property type="match status" value="2"/>
</dbReference>
<dbReference type="SUPFAM" id="SSF57850">
    <property type="entry name" value="RING/U-box"/>
    <property type="match status" value="2"/>
</dbReference>
<proteinExistence type="predicted"/>
<dbReference type="InterPro" id="IPR045210">
    <property type="entry name" value="RING-Ubox_PUB"/>
</dbReference>
<keyword evidence="6" id="KW-0833">Ubl conjugation pathway</keyword>
<comment type="caution">
    <text evidence="8">The sequence shown here is derived from an EMBL/GenBank/DDBJ whole genome shotgun (WGS) entry which is preliminary data.</text>
</comment>
<dbReference type="InterPro" id="IPR003613">
    <property type="entry name" value="Ubox_domain"/>
</dbReference>
<sequence length="1178" mass="131764">MGTDAAEVVETLPFPYSFKVHHSMCTELMKLVDRVSKKFPEIEAARPRCSSGIQALCLLDKALEKARQHLQYCCDSSKLYLVGNNGGCYCLKMSKIKELVGTGFSPIANNGSNNVGCRGLISGCSLQISQIIDDLRAAMFMPDSSVEEAGKAMRELLQQGNLGSQYMVNSEIKAIQLAASRLHITSRKAILIEKRSIKKQLDKDGGNKPRKKSILNYLMFLLKKHGNLLIEEQTETPKAQHEGLFLQKNPSDTSFHRQYNQVESCVGCEQNETQTDMLSRATPPEEFKCPISMRVMYDPVVIASGQTFERMWIQKWFDEGYDTCPKTKVKLAHCALTPNTNIKDLISKWCVKYGITIHDPSIQALRLLDISINSIASLSSSIDDLNLPLDISNISLGSLDASYSSDASRSKVANGSNLILVQENDYSYECHSYTNMNQQDLKFLSGLAELSWDSQCKMVEDVKGCLLYPAYSLCMGTDAAEVVETLPFPYSFKVHHSMCTELMKLVDRVSKKFPEIEAARPRCSSGIQALCLLDKALEKARQHLQYCCDSSKLYLAITGDAIVSKCQRLRNLLERVLAQLQTMVPIMLAAEISQIIDDLRAAMFMPDSSVEEAGKAMRELLQQGNLGSQYMKHGNLLIEEQTETPKAQHEGLFLQKNPSDTSFHRQYNQVESCVGCEQNETQTDMLSRATPPEEFKCPISMRVMYDPVVIASGQTFERMWIQKWFDEGYDTCPKTKVKLAHCALTPNTNIKDLISKWCVKYGITIHDPSIQALRLLDISINSIASLSSSIDDLNLPLDISNISLGSLDASYSSDASRSKVANGSNLILVQENDYSYECHSYTNMNQQDLKFLSGLAELSWDSQCKMVEDVKGCLLCNDQVCPSLSSENFVEPLFRFLRDAREQQDIGAQRVGFQLLLSFVSKNRSGISYLHEEAFNLLSSFLDSEVIEEVFAIFEVLSGYPYCRSKITACGALVSIRKMLDSHNKEFQELAIKILHNLSSNNDICSQIASMECIPKLVPLMKDGNLSRYSIVLLRNLCDLEVARVSVAETNGCIASIAELLESGSREEQEHAVAILLLLCSQRLQYCQLVMDEGVIPSLVDISINGTDKGRASALELLRQLRDIEYDNDQESFCSDLVTDRNADHQTREKKSSPKTSGFFKNLSVFPVRSSVASKKKR</sequence>
<feature type="domain" description="U-box" evidence="7">
    <location>
        <begin position="282"/>
        <end position="356"/>
    </location>
</feature>
<dbReference type="InterPro" id="IPR011989">
    <property type="entry name" value="ARM-like"/>
</dbReference>
<dbReference type="PANTHER" id="PTHR23315">
    <property type="entry name" value="U BOX DOMAIN-CONTAINING"/>
    <property type="match status" value="1"/>
</dbReference>
<dbReference type="InterPro" id="IPR013083">
    <property type="entry name" value="Znf_RING/FYVE/PHD"/>
</dbReference>
<keyword evidence="5" id="KW-0677">Repeat</keyword>
<dbReference type="EC" id="2.3.2.27" evidence="3"/>
<organism evidence="8 9">
    <name type="scientific">Populus alba x Populus x berolinensis</name>
    <dbReference type="NCBI Taxonomy" id="444605"/>
    <lineage>
        <taxon>Eukaryota</taxon>
        <taxon>Viridiplantae</taxon>
        <taxon>Streptophyta</taxon>
        <taxon>Embryophyta</taxon>
        <taxon>Tracheophyta</taxon>
        <taxon>Spermatophyta</taxon>
        <taxon>Magnoliopsida</taxon>
        <taxon>eudicotyledons</taxon>
        <taxon>Gunneridae</taxon>
        <taxon>Pentapetalae</taxon>
        <taxon>rosids</taxon>
        <taxon>fabids</taxon>
        <taxon>Malpighiales</taxon>
        <taxon>Salicaceae</taxon>
        <taxon>Saliceae</taxon>
        <taxon>Populus</taxon>
    </lineage>
</organism>
<evidence type="ECO:0000259" key="7">
    <source>
        <dbReference type="PROSITE" id="PS51698"/>
    </source>
</evidence>
<feature type="domain" description="U-box" evidence="7">
    <location>
        <begin position="690"/>
        <end position="764"/>
    </location>
</feature>
<evidence type="ECO:0000256" key="5">
    <source>
        <dbReference type="ARBA" id="ARBA00022737"/>
    </source>
</evidence>
<dbReference type="SMART" id="SM00504">
    <property type="entry name" value="Ubox"/>
    <property type="match status" value="2"/>
</dbReference>
<dbReference type="Gene3D" id="1.25.10.10">
    <property type="entry name" value="Leucine-rich Repeat Variant"/>
    <property type="match status" value="2"/>
</dbReference>
<dbReference type="PANTHER" id="PTHR23315:SF240">
    <property type="entry name" value="U-BOX DOMAIN-CONTAINING PROTEIN 5"/>
    <property type="match status" value="1"/>
</dbReference>
<evidence type="ECO:0000256" key="3">
    <source>
        <dbReference type="ARBA" id="ARBA00012483"/>
    </source>
</evidence>
<evidence type="ECO:0000256" key="2">
    <source>
        <dbReference type="ARBA" id="ARBA00004906"/>
    </source>
</evidence>